<evidence type="ECO:0000313" key="2">
    <source>
        <dbReference type="Proteomes" id="UP001058974"/>
    </source>
</evidence>
<reference evidence="1 2" key="1">
    <citation type="journal article" date="2022" name="Nat. Genet.">
        <title>Improved pea reference genome and pan-genome highlight genomic features and evolutionary characteristics.</title>
        <authorList>
            <person name="Yang T."/>
            <person name="Liu R."/>
            <person name="Luo Y."/>
            <person name="Hu S."/>
            <person name="Wang D."/>
            <person name="Wang C."/>
            <person name="Pandey M.K."/>
            <person name="Ge S."/>
            <person name="Xu Q."/>
            <person name="Li N."/>
            <person name="Li G."/>
            <person name="Huang Y."/>
            <person name="Saxena R.K."/>
            <person name="Ji Y."/>
            <person name="Li M."/>
            <person name="Yan X."/>
            <person name="He Y."/>
            <person name="Liu Y."/>
            <person name="Wang X."/>
            <person name="Xiang C."/>
            <person name="Varshney R.K."/>
            <person name="Ding H."/>
            <person name="Gao S."/>
            <person name="Zong X."/>
        </authorList>
    </citation>
    <scope>NUCLEOTIDE SEQUENCE [LARGE SCALE GENOMIC DNA]</scope>
    <source>
        <strain evidence="1 2">cv. Zhongwan 6</strain>
    </source>
</reference>
<proteinExistence type="predicted"/>
<gene>
    <name evidence="1" type="ORF">KIW84_046252</name>
</gene>
<protein>
    <recommendedName>
        <fullName evidence="3">Protein TRIGALACTOSYLDIACYLGLYCEROL 4, chloroplastic</fullName>
    </recommendedName>
</protein>
<dbReference type="Proteomes" id="UP001058974">
    <property type="component" value="Chromosome 4"/>
</dbReference>
<keyword evidence="2" id="KW-1185">Reference proteome</keyword>
<dbReference type="OrthoDB" id="512148at2759"/>
<comment type="caution">
    <text evidence="1">The sequence shown here is derived from an EMBL/GenBank/DDBJ whole genome shotgun (WGS) entry which is preliminary data.</text>
</comment>
<dbReference type="Gramene" id="Psat04G0625200-T1">
    <property type="protein sequence ID" value="KAI5423188.1"/>
    <property type="gene ID" value="KIW84_046252"/>
</dbReference>
<dbReference type="GO" id="GO:0034196">
    <property type="term" value="P:acylglycerol transport"/>
    <property type="evidence" value="ECO:0007669"/>
    <property type="project" value="InterPro"/>
</dbReference>
<accession>A0A9D5AVA2</accession>
<dbReference type="PANTHER" id="PTHR34954:SF3">
    <property type="entry name" value="EXPRESSED PROTEIN"/>
    <property type="match status" value="1"/>
</dbReference>
<dbReference type="AlphaFoldDB" id="A0A9D5AVA2"/>
<sequence length="467" mass="52324">MAKLRTAIDSSFWDLNISSPQTLDGWAKHVPGNPIPLDASVSSRVFRHQQLSELTSHVPFGIVPSLAPSPRKEFGSFSLQSLLLNLTGNSWWLATTGQFRPRKLIVDIKNEISNAVQFNLSTVKSVAKHFIDKSLYSYGLNSQFAISPSTSVLFALEGHGEKERRRKKVTVFHEFSDHDLTVEAAWPQLFVDHKGKYWDVPESVSVDLSSLVSSSGLRYRFGMHKNGGNPQAFNATDSDPPLSLLPGLCAKASVTYNKIKYLWENTEIGIDDEDDKKVLTPYDVRLKEPHAAISGIIGSSCASWLWNGKKLSSIASGEDQAVTKRKKRSRFNADLFGSVCFTFQHGRFMKEYRDLTRVDARLDISSASGLAKKIFNAFKRSGDDINDQPSASPRLNLIFQQQVAGPIVFRADSRIALESFTRKHGVFVEDFICSLNYSLQSLESGKIVAWYSPKRKEGMVELRLYEF</sequence>
<dbReference type="EMBL" id="JAMSHJ010000004">
    <property type="protein sequence ID" value="KAI5423188.1"/>
    <property type="molecule type" value="Genomic_DNA"/>
</dbReference>
<evidence type="ECO:0000313" key="1">
    <source>
        <dbReference type="EMBL" id="KAI5423188.1"/>
    </source>
</evidence>
<dbReference type="GO" id="GO:0070300">
    <property type="term" value="F:phosphatidic acid binding"/>
    <property type="evidence" value="ECO:0007669"/>
    <property type="project" value="InterPro"/>
</dbReference>
<dbReference type="GO" id="GO:1990052">
    <property type="term" value="P:ER to chloroplast lipid transport"/>
    <property type="evidence" value="ECO:0007669"/>
    <property type="project" value="InterPro"/>
</dbReference>
<name>A0A9D5AVA2_PEA</name>
<dbReference type="PANTHER" id="PTHR34954">
    <property type="entry name" value="EXPRESSED PROTEIN"/>
    <property type="match status" value="1"/>
</dbReference>
<organism evidence="1 2">
    <name type="scientific">Pisum sativum</name>
    <name type="common">Garden pea</name>
    <name type="synonym">Lathyrus oleraceus</name>
    <dbReference type="NCBI Taxonomy" id="3888"/>
    <lineage>
        <taxon>Eukaryota</taxon>
        <taxon>Viridiplantae</taxon>
        <taxon>Streptophyta</taxon>
        <taxon>Embryophyta</taxon>
        <taxon>Tracheophyta</taxon>
        <taxon>Spermatophyta</taxon>
        <taxon>Magnoliopsida</taxon>
        <taxon>eudicotyledons</taxon>
        <taxon>Gunneridae</taxon>
        <taxon>Pentapetalae</taxon>
        <taxon>rosids</taxon>
        <taxon>fabids</taxon>
        <taxon>Fabales</taxon>
        <taxon>Fabaceae</taxon>
        <taxon>Papilionoideae</taxon>
        <taxon>50 kb inversion clade</taxon>
        <taxon>NPAAA clade</taxon>
        <taxon>Hologalegina</taxon>
        <taxon>IRL clade</taxon>
        <taxon>Fabeae</taxon>
        <taxon>Lathyrus</taxon>
    </lineage>
</organism>
<evidence type="ECO:0008006" key="3">
    <source>
        <dbReference type="Google" id="ProtNLM"/>
    </source>
</evidence>
<dbReference type="InterPro" id="IPR044160">
    <property type="entry name" value="TGD4-like"/>
</dbReference>
<dbReference type="GO" id="GO:0009941">
    <property type="term" value="C:chloroplast envelope"/>
    <property type="evidence" value="ECO:0007669"/>
    <property type="project" value="TreeGrafter"/>
</dbReference>